<evidence type="ECO:0000313" key="9">
    <source>
        <dbReference type="Proteomes" id="UP001152484"/>
    </source>
</evidence>
<evidence type="ECO:0000256" key="4">
    <source>
        <dbReference type="ARBA" id="ARBA00023242"/>
    </source>
</evidence>
<keyword evidence="4" id="KW-0539">Nucleus</keyword>
<dbReference type="PANTHER" id="PTHR28242">
    <property type="entry name" value="PHOSPHORELAY INTERMEDIATE PROTEIN YPD1"/>
    <property type="match status" value="1"/>
</dbReference>
<evidence type="ECO:0000313" key="8">
    <source>
        <dbReference type="EMBL" id="CAH9102851.1"/>
    </source>
</evidence>
<organism evidence="8 9">
    <name type="scientific">Cuscuta europaea</name>
    <name type="common">European dodder</name>
    <dbReference type="NCBI Taxonomy" id="41803"/>
    <lineage>
        <taxon>Eukaryota</taxon>
        <taxon>Viridiplantae</taxon>
        <taxon>Streptophyta</taxon>
        <taxon>Embryophyta</taxon>
        <taxon>Tracheophyta</taxon>
        <taxon>Spermatophyta</taxon>
        <taxon>Magnoliopsida</taxon>
        <taxon>eudicotyledons</taxon>
        <taxon>Gunneridae</taxon>
        <taxon>Pentapetalae</taxon>
        <taxon>asterids</taxon>
        <taxon>lamiids</taxon>
        <taxon>Solanales</taxon>
        <taxon>Convolvulaceae</taxon>
        <taxon>Cuscuteae</taxon>
        <taxon>Cuscuta</taxon>
        <taxon>Cuscuta subgen. Cuscuta</taxon>
    </lineage>
</organism>
<evidence type="ECO:0000256" key="6">
    <source>
        <dbReference type="RuleBase" id="RU369004"/>
    </source>
</evidence>
<dbReference type="GO" id="GO:0009736">
    <property type="term" value="P:cytokinin-activated signaling pathway"/>
    <property type="evidence" value="ECO:0007669"/>
    <property type="project" value="UniProtKB-KW"/>
</dbReference>
<dbReference type="InterPro" id="IPR045871">
    <property type="entry name" value="AHP1-5/YPD1"/>
</dbReference>
<evidence type="ECO:0000259" key="7">
    <source>
        <dbReference type="PROSITE" id="PS50894"/>
    </source>
</evidence>
<dbReference type="SUPFAM" id="SSF47226">
    <property type="entry name" value="Histidine-containing phosphotransfer domain, HPT domain"/>
    <property type="match status" value="1"/>
</dbReference>
<dbReference type="GO" id="GO:0000160">
    <property type="term" value="P:phosphorelay signal transduction system"/>
    <property type="evidence" value="ECO:0007669"/>
    <property type="project" value="UniProtKB-UniRule"/>
</dbReference>
<keyword evidence="5" id="KW-0597">Phosphoprotein</keyword>
<dbReference type="Proteomes" id="UP001152484">
    <property type="component" value="Unassembled WGS sequence"/>
</dbReference>
<dbReference type="InterPro" id="IPR036641">
    <property type="entry name" value="HPT_dom_sf"/>
</dbReference>
<gene>
    <name evidence="8" type="ORF">CEURO_LOCUS15942</name>
</gene>
<comment type="domain">
    <text evidence="6">Histidine-containing phosphotransfer domain (HPt) contains an active histidine that mediates the phosphotransfer.</text>
</comment>
<dbReference type="EMBL" id="CAMAPE010000043">
    <property type="protein sequence ID" value="CAH9102851.1"/>
    <property type="molecule type" value="Genomic_DNA"/>
</dbReference>
<keyword evidence="3 6" id="KW-0902">Two-component regulatory system</keyword>
<dbReference type="PROSITE" id="PS50894">
    <property type="entry name" value="HPT"/>
    <property type="match status" value="1"/>
</dbReference>
<dbReference type="PANTHER" id="PTHR28242:SF13">
    <property type="entry name" value="HISTIDINE-CONTAINING PHOSPHOTRANSFER PROTEIN 5"/>
    <property type="match status" value="1"/>
</dbReference>
<evidence type="ECO:0000256" key="3">
    <source>
        <dbReference type="ARBA" id="ARBA00023012"/>
    </source>
</evidence>
<feature type="domain" description="HPt" evidence="7">
    <location>
        <begin position="39"/>
        <end position="144"/>
    </location>
</feature>
<dbReference type="Pfam" id="PF01627">
    <property type="entry name" value="Hpt"/>
    <property type="match status" value="1"/>
</dbReference>
<dbReference type="CDD" id="cd00088">
    <property type="entry name" value="HPT"/>
    <property type="match status" value="1"/>
</dbReference>
<evidence type="ECO:0000256" key="1">
    <source>
        <dbReference type="ARBA" id="ARBA00022490"/>
    </source>
</evidence>
<evidence type="ECO:0000256" key="2">
    <source>
        <dbReference type="ARBA" id="ARBA00022864"/>
    </source>
</evidence>
<evidence type="ECO:0000256" key="5">
    <source>
        <dbReference type="PROSITE-ProRule" id="PRU00110"/>
    </source>
</evidence>
<dbReference type="AlphaFoldDB" id="A0A9P1EG63"/>
<dbReference type="InterPro" id="IPR008207">
    <property type="entry name" value="Sig_transdc_His_kin_Hpt_dom"/>
</dbReference>
<dbReference type="GO" id="GO:0043424">
    <property type="term" value="F:protein histidine kinase binding"/>
    <property type="evidence" value="ECO:0007669"/>
    <property type="project" value="UniProtKB-UniRule"/>
</dbReference>
<accession>A0A9P1EG63</accession>
<name>A0A9P1EG63_CUSEU</name>
<comment type="caution">
    <text evidence="8">The sequence shown here is derived from an EMBL/GenBank/DDBJ whole genome shotgun (WGS) entry which is preliminary data.</text>
</comment>
<sequence>MDFIAQLQNQFVAFMNSLYREGFLDEQFLQLQKLQDQSNPDFVLEVVSLFFKDSEILLHNMANALQQQLVDFKQLDAHVHQLKGSSSSIGAQRVKNACIYFGNYCEEKSRDGYMRCLQQLNREYILVKKKLQTLINLEKQIAAVGGTVPVLSCMR</sequence>
<keyword evidence="1" id="KW-0963">Cytoplasm</keyword>
<feature type="modified residue" description="Phosphohistidine" evidence="5">
    <location>
        <position position="80"/>
    </location>
</feature>
<keyword evidence="2 6" id="KW-0932">Cytokinin signaling pathway</keyword>
<dbReference type="OrthoDB" id="1673781at2759"/>
<dbReference type="GO" id="GO:0005829">
    <property type="term" value="C:cytosol"/>
    <property type="evidence" value="ECO:0007669"/>
    <property type="project" value="UniProtKB-SubCell"/>
</dbReference>
<dbReference type="GO" id="GO:0005634">
    <property type="term" value="C:nucleus"/>
    <property type="evidence" value="ECO:0007669"/>
    <property type="project" value="UniProtKB-SubCell"/>
</dbReference>
<dbReference type="Gene3D" id="1.20.120.160">
    <property type="entry name" value="HPT domain"/>
    <property type="match status" value="1"/>
</dbReference>
<dbReference type="FunFam" id="1.20.120.160:FF:000001">
    <property type="entry name" value="Histidine-containing phosphotransfer protein 1"/>
    <property type="match status" value="1"/>
</dbReference>
<dbReference type="GO" id="GO:0009927">
    <property type="term" value="F:histidine phosphotransfer kinase activity"/>
    <property type="evidence" value="ECO:0007669"/>
    <property type="project" value="UniProtKB-UniRule"/>
</dbReference>
<reference evidence="8" key="1">
    <citation type="submission" date="2022-07" db="EMBL/GenBank/DDBJ databases">
        <authorList>
            <person name="Macas J."/>
            <person name="Novak P."/>
            <person name="Neumann P."/>
        </authorList>
    </citation>
    <scope>NUCLEOTIDE SEQUENCE</scope>
</reference>
<keyword evidence="9" id="KW-1185">Reference proteome</keyword>
<proteinExistence type="predicted"/>
<comment type="subcellular location">
    <subcellularLocation>
        <location evidence="6">Cytoplasm</location>
        <location evidence="6">Cytosol</location>
    </subcellularLocation>
    <subcellularLocation>
        <location evidence="6">Nucleus</location>
    </subcellularLocation>
</comment>
<comment type="function">
    <text evidence="6">Functions as a two-component phosphorelay mediators between cytokinin sensor histidine kinases and response regulators (B-type ARRs). Plays an important role in propagating cytokinin signal transduction.</text>
</comment>
<protein>
    <recommendedName>
        <fullName evidence="6">Histidine-containing phosphotransfer protein</fullName>
    </recommendedName>
</protein>